<dbReference type="GO" id="GO:0005886">
    <property type="term" value="C:plasma membrane"/>
    <property type="evidence" value="ECO:0007669"/>
    <property type="project" value="TreeGrafter"/>
</dbReference>
<dbReference type="Pfam" id="PF00804">
    <property type="entry name" value="Syntaxin"/>
    <property type="match status" value="1"/>
</dbReference>
<evidence type="ECO:0000256" key="5">
    <source>
        <dbReference type="ARBA" id="ARBA00023054"/>
    </source>
</evidence>
<dbReference type="PANTHER" id="PTHR19957">
    <property type="entry name" value="SYNTAXIN"/>
    <property type="match status" value="1"/>
</dbReference>
<evidence type="ECO:0000313" key="7">
    <source>
        <dbReference type="EMBL" id="TBU65688.1"/>
    </source>
</evidence>
<dbReference type="GO" id="GO:0006906">
    <property type="term" value="P:vesicle fusion"/>
    <property type="evidence" value="ECO:0007669"/>
    <property type="project" value="TreeGrafter"/>
</dbReference>
<dbReference type="Proteomes" id="UP000292082">
    <property type="component" value="Unassembled WGS sequence"/>
</dbReference>
<dbReference type="InterPro" id="IPR045242">
    <property type="entry name" value="Syntaxin"/>
</dbReference>
<dbReference type="GO" id="GO:0006887">
    <property type="term" value="P:exocytosis"/>
    <property type="evidence" value="ECO:0007669"/>
    <property type="project" value="TreeGrafter"/>
</dbReference>
<dbReference type="Pfam" id="PF05739">
    <property type="entry name" value="SNARE"/>
    <property type="match status" value="1"/>
</dbReference>
<dbReference type="GO" id="GO:0005484">
    <property type="term" value="F:SNAP receptor activity"/>
    <property type="evidence" value="ECO:0007669"/>
    <property type="project" value="TreeGrafter"/>
</dbReference>
<evidence type="ECO:0000256" key="6">
    <source>
        <dbReference type="ARBA" id="ARBA00023136"/>
    </source>
</evidence>
<keyword evidence="5" id="KW-0175">Coiled coil</keyword>
<dbReference type="SMART" id="SM00503">
    <property type="entry name" value="SynN"/>
    <property type="match status" value="1"/>
</dbReference>
<keyword evidence="6" id="KW-0472">Membrane</keyword>
<dbReference type="SUPFAM" id="SSF47661">
    <property type="entry name" value="t-snare proteins"/>
    <property type="match status" value="1"/>
</dbReference>
<dbReference type="PANTHER" id="PTHR19957:SF307">
    <property type="entry name" value="PROTEIN SSO1-RELATED"/>
    <property type="match status" value="1"/>
</dbReference>
<accession>A0A4Q9PF83</accession>
<dbReference type="SMART" id="SM00397">
    <property type="entry name" value="t_SNARE"/>
    <property type="match status" value="1"/>
</dbReference>
<organism evidence="7 8">
    <name type="scientific">Dichomitus squalens</name>
    <dbReference type="NCBI Taxonomy" id="114155"/>
    <lineage>
        <taxon>Eukaryota</taxon>
        <taxon>Fungi</taxon>
        <taxon>Dikarya</taxon>
        <taxon>Basidiomycota</taxon>
        <taxon>Agaricomycotina</taxon>
        <taxon>Agaricomycetes</taxon>
        <taxon>Polyporales</taxon>
        <taxon>Polyporaceae</taxon>
        <taxon>Dichomitus</taxon>
    </lineage>
</organism>
<dbReference type="CDD" id="cd15849">
    <property type="entry name" value="SNARE_Sso1"/>
    <property type="match status" value="1"/>
</dbReference>
<comment type="similarity">
    <text evidence="2">Belongs to the syntaxin family.</text>
</comment>
<dbReference type="STRING" id="114155.A0A4Q9PF83"/>
<evidence type="ECO:0000313" key="8">
    <source>
        <dbReference type="Proteomes" id="UP000292082"/>
    </source>
</evidence>
<dbReference type="GO" id="GO:0012505">
    <property type="term" value="C:endomembrane system"/>
    <property type="evidence" value="ECO:0007669"/>
    <property type="project" value="TreeGrafter"/>
</dbReference>
<dbReference type="PROSITE" id="PS50192">
    <property type="entry name" value="T_SNARE"/>
    <property type="match status" value="1"/>
</dbReference>
<dbReference type="EMBL" id="ML145084">
    <property type="protein sequence ID" value="TBU65688.1"/>
    <property type="molecule type" value="Genomic_DNA"/>
</dbReference>
<protein>
    <submittedName>
        <fullName evidence="7">t-SNARE</fullName>
    </submittedName>
</protein>
<dbReference type="GO" id="GO:0000149">
    <property type="term" value="F:SNARE binding"/>
    <property type="evidence" value="ECO:0007669"/>
    <property type="project" value="TreeGrafter"/>
</dbReference>
<keyword evidence="4" id="KW-1133">Transmembrane helix</keyword>
<dbReference type="InterPro" id="IPR010989">
    <property type="entry name" value="SNARE"/>
</dbReference>
<evidence type="ECO:0000256" key="2">
    <source>
        <dbReference type="ARBA" id="ARBA00009063"/>
    </source>
</evidence>
<keyword evidence="3" id="KW-0812">Transmembrane</keyword>
<evidence type="ECO:0000256" key="1">
    <source>
        <dbReference type="ARBA" id="ARBA00004211"/>
    </source>
</evidence>
<sequence length="266" mass="30350">MTNFYNQVTAVQDGIAQFSSNVARIADLHSRTLNSADDNASRQNTALLDDLVGQTRELSNSLKEKIQSLSSYPVTRPQDQAIRKNQTSLLRQKFVEVLQNYQNVERDYRQRYRQRVERQFKIVKPDATPEEVAAVVNDTEGSGAQIFTQALSSSTRYGESRLVYREVQDRHHDIQKIERTLEELAQLFNDMSVLVAQQDEAIDTIQTTAIDVEGNTRAGLEQTEKAVKHARSARRKRWICFWIFIFVIVVLALILGLYFGVGPGKK</sequence>
<dbReference type="FunFam" id="1.20.58.70:FF:000008">
    <property type="entry name" value="Syntaxin family protein"/>
    <property type="match status" value="1"/>
</dbReference>
<comment type="subcellular location">
    <subcellularLocation>
        <location evidence="1">Membrane</location>
        <topology evidence="1">Single-pass type IV membrane protein</topology>
    </subcellularLocation>
</comment>
<dbReference type="GO" id="GO:0031201">
    <property type="term" value="C:SNARE complex"/>
    <property type="evidence" value="ECO:0007669"/>
    <property type="project" value="TreeGrafter"/>
</dbReference>
<dbReference type="Gene3D" id="1.20.58.70">
    <property type="match status" value="1"/>
</dbReference>
<evidence type="ECO:0000256" key="4">
    <source>
        <dbReference type="ARBA" id="ARBA00022989"/>
    </source>
</evidence>
<dbReference type="InterPro" id="IPR006011">
    <property type="entry name" value="Syntaxin_N"/>
</dbReference>
<dbReference type="InterPro" id="IPR000727">
    <property type="entry name" value="T_SNARE_dom"/>
</dbReference>
<gene>
    <name evidence="7" type="ORF">BD310DRAFT_864639</name>
</gene>
<evidence type="ECO:0000256" key="3">
    <source>
        <dbReference type="ARBA" id="ARBA00022692"/>
    </source>
</evidence>
<reference evidence="7 8" key="1">
    <citation type="submission" date="2019-01" db="EMBL/GenBank/DDBJ databases">
        <title>Draft genome sequences of three monokaryotic isolates of the white-rot basidiomycete fungus Dichomitus squalens.</title>
        <authorList>
            <consortium name="DOE Joint Genome Institute"/>
            <person name="Lopez S.C."/>
            <person name="Andreopoulos B."/>
            <person name="Pangilinan J."/>
            <person name="Lipzen A."/>
            <person name="Riley R."/>
            <person name="Ahrendt S."/>
            <person name="Ng V."/>
            <person name="Barry K."/>
            <person name="Daum C."/>
            <person name="Grigoriev I.V."/>
            <person name="Hilden K.S."/>
            <person name="Makela M.R."/>
            <person name="de Vries R.P."/>
        </authorList>
    </citation>
    <scope>NUCLEOTIDE SEQUENCE [LARGE SCALE GENOMIC DNA]</scope>
    <source>
        <strain evidence="7 8">CBS 464.89</strain>
    </source>
</reference>
<keyword evidence="8" id="KW-1185">Reference proteome</keyword>
<proteinExistence type="inferred from homology"/>
<dbReference type="GO" id="GO:0006886">
    <property type="term" value="P:intracellular protein transport"/>
    <property type="evidence" value="ECO:0007669"/>
    <property type="project" value="TreeGrafter"/>
</dbReference>
<dbReference type="GO" id="GO:0048278">
    <property type="term" value="P:vesicle docking"/>
    <property type="evidence" value="ECO:0007669"/>
    <property type="project" value="TreeGrafter"/>
</dbReference>
<dbReference type="OMA" id="HPRNAPQ"/>
<name>A0A4Q9PF83_9APHY</name>
<dbReference type="AlphaFoldDB" id="A0A4Q9PF83"/>